<organism evidence="2 3">
    <name type="scientific">Photobacterium galatheae</name>
    <dbReference type="NCBI Taxonomy" id="1654360"/>
    <lineage>
        <taxon>Bacteria</taxon>
        <taxon>Pseudomonadati</taxon>
        <taxon>Pseudomonadota</taxon>
        <taxon>Gammaproteobacteria</taxon>
        <taxon>Vibrionales</taxon>
        <taxon>Vibrionaceae</taxon>
        <taxon>Photobacterium</taxon>
    </lineage>
</organism>
<comment type="caution">
    <text evidence="2">The sequence shown here is derived from an EMBL/GenBank/DDBJ whole genome shotgun (WGS) entry which is preliminary data.</text>
</comment>
<reference evidence="2 3" key="1">
    <citation type="submission" date="2014-04" db="EMBL/GenBank/DDBJ databases">
        <title>Draft genome sequence of Photobacterium halotolerans S2753: a solonamide, ngercheumicin and holomycin producer.</title>
        <authorList>
            <person name="Machado H.R."/>
            <person name="Gram L."/>
        </authorList>
    </citation>
    <scope>NUCLEOTIDE SEQUENCE [LARGE SCALE GENOMIC DNA]</scope>
    <source>
        <strain evidence="2 3">S2753</strain>
    </source>
</reference>
<protein>
    <recommendedName>
        <fullName evidence="1">JmjC domain-containing protein</fullName>
    </recommendedName>
</protein>
<evidence type="ECO:0000313" key="2">
    <source>
        <dbReference type="EMBL" id="KDM91123.1"/>
    </source>
</evidence>
<gene>
    <name evidence="2" type="ORF">EA58_13310</name>
</gene>
<dbReference type="OrthoDB" id="4518480at2"/>
<name>A0A066RUS0_9GAMM</name>
<dbReference type="InterPro" id="IPR003347">
    <property type="entry name" value="JmjC_dom"/>
</dbReference>
<feature type="domain" description="JmjC" evidence="1">
    <location>
        <begin position="130"/>
        <end position="273"/>
    </location>
</feature>
<dbReference type="EMBL" id="JMIB01000026">
    <property type="protein sequence ID" value="KDM91123.1"/>
    <property type="molecule type" value="Genomic_DNA"/>
</dbReference>
<dbReference type="AlphaFoldDB" id="A0A066RUS0"/>
<keyword evidence="3" id="KW-1185">Reference proteome</keyword>
<dbReference type="Proteomes" id="UP000027192">
    <property type="component" value="Unassembled WGS sequence"/>
</dbReference>
<dbReference type="STRING" id="1654360.EA58_13310"/>
<dbReference type="PROSITE" id="PS51184">
    <property type="entry name" value="JMJC"/>
    <property type="match status" value="1"/>
</dbReference>
<sequence>MSSISTFINIKENCVSDLVEHIVEHEEVYTHRRYQPEENPIFMEPKLIRASFDAERFNENVIFELMRRISKDAEKAMSSLFRVYIEGKLSPKDEHEFIFSSRNECESIEAYFLRLAGNRKFGVIINGAEQWSDELSRFAQQTFSPVIHKMGYDCSTIEVTLFIGNYGYTPFGIHVDDPYTQVVHFHLGPSNKSLTLFEPKLFHQFNGPSKNCYDPDAMIEMGNTFNIQPGDIFVLPPHYYHVGNTESFSIGIAIAISKYPKSHVTKNVMRTAITEKIYDKPISDAISSDEFECLSFSEWLSFHYEKYCFIQKSRGGLRYAYQADRSEEINHDTILEMDKDFRVLLHEKKDNLFVFARGNHIKVRNHPAVKQLFQILHEISTPFTIHHLNECVLDQISQSDIQYFIDLLYSFGVIHLRESHEY</sequence>
<evidence type="ECO:0000313" key="3">
    <source>
        <dbReference type="Proteomes" id="UP000027192"/>
    </source>
</evidence>
<dbReference type="RefSeq" id="WP_036753337.1">
    <property type="nucleotide sequence ID" value="NZ_JAGSGC010000009.1"/>
</dbReference>
<accession>A0A066RUS0</accession>
<proteinExistence type="predicted"/>
<dbReference type="Gene3D" id="2.60.120.650">
    <property type="entry name" value="Cupin"/>
    <property type="match status" value="1"/>
</dbReference>
<evidence type="ECO:0000259" key="1">
    <source>
        <dbReference type="PROSITE" id="PS51184"/>
    </source>
</evidence>
<dbReference type="SUPFAM" id="SSF51197">
    <property type="entry name" value="Clavaminate synthase-like"/>
    <property type="match status" value="1"/>
</dbReference>